<evidence type="ECO:0000313" key="4">
    <source>
        <dbReference type="Proteomes" id="UP000190962"/>
    </source>
</evidence>
<dbReference type="GeneID" id="86992224"/>
<accession>A0A0B0HC26</accession>
<dbReference type="Proteomes" id="UP000030856">
    <property type="component" value="Unassembled WGS sequence"/>
</dbReference>
<evidence type="ECO:0008006" key="5">
    <source>
        <dbReference type="Google" id="ProtNLM"/>
    </source>
</evidence>
<reference evidence="1 3" key="1">
    <citation type="journal article" date="2014" name="BMC Genomics">
        <title>The genome of the intracellular bacterium of the coastal bivalve, Solemya velum: a blueprint for thriving in and out of symbiosis.</title>
        <authorList>
            <person name="Dmytrenko O."/>
            <person name="Russell S.L."/>
            <person name="Loo W.T."/>
            <person name="Fontanez K.M."/>
            <person name="Liao L."/>
            <person name="Roeselers G."/>
            <person name="Sharma R."/>
            <person name="Stewart F.J."/>
            <person name="Newton I.L."/>
            <person name="Woyke T."/>
            <person name="Wu D."/>
            <person name="Lang J.M."/>
            <person name="Eisen J.A."/>
            <person name="Cavanaugh C.M."/>
        </authorList>
    </citation>
    <scope>NUCLEOTIDE SEQUENCE [LARGE SCALE GENOMIC DNA]</scope>
    <source>
        <strain evidence="1 3">WH</strain>
    </source>
</reference>
<dbReference type="Proteomes" id="UP000190962">
    <property type="component" value="Unassembled WGS sequence"/>
</dbReference>
<name>A0A0B0HC26_SOVGS</name>
<dbReference type="OrthoDB" id="9807209at2"/>
<dbReference type="AlphaFoldDB" id="A0A0B0HC26"/>
<proteinExistence type="predicted"/>
<dbReference type="Gene3D" id="3.40.50.2000">
    <property type="entry name" value="Glycogen Phosphorylase B"/>
    <property type="match status" value="1"/>
</dbReference>
<dbReference type="EMBL" id="JRAA01000002">
    <property type="protein sequence ID" value="KHF24986.1"/>
    <property type="molecule type" value="Genomic_DNA"/>
</dbReference>
<dbReference type="eggNOG" id="COG0438">
    <property type="taxonomic scope" value="Bacteria"/>
</dbReference>
<reference evidence="2 4" key="2">
    <citation type="submission" date="2016-11" db="EMBL/GenBank/DDBJ databases">
        <title>Mixed transmission modes and dynamic genome evolution in an obligate animal-bacterial symbiosis.</title>
        <authorList>
            <person name="Russell S.L."/>
            <person name="Corbett-Detig R.B."/>
            <person name="Cavanaugh C.M."/>
        </authorList>
    </citation>
    <scope>NUCLEOTIDE SEQUENCE [LARGE SCALE GENOMIC DNA]</scope>
    <source>
        <strain evidence="2">MA-KB16</strain>
    </source>
</reference>
<organism evidence="1 3">
    <name type="scientific">Solemya velum gill symbiont</name>
    <dbReference type="NCBI Taxonomy" id="2340"/>
    <lineage>
        <taxon>Bacteria</taxon>
        <taxon>Pseudomonadati</taxon>
        <taxon>Pseudomonadota</taxon>
        <taxon>Gammaproteobacteria</taxon>
        <taxon>sulfur-oxidizing symbionts</taxon>
    </lineage>
</organism>
<dbReference type="RefSeq" id="WP_078453181.1">
    <property type="nucleotide sequence ID" value="NZ_JRAA01000002.1"/>
</dbReference>
<evidence type="ECO:0000313" key="3">
    <source>
        <dbReference type="Proteomes" id="UP000030856"/>
    </source>
</evidence>
<evidence type="ECO:0000313" key="1">
    <source>
        <dbReference type="EMBL" id="KHF24986.1"/>
    </source>
</evidence>
<protein>
    <recommendedName>
        <fullName evidence="5">Glycosyltransferase</fullName>
    </recommendedName>
</protein>
<comment type="caution">
    <text evidence="1">The sequence shown here is derived from an EMBL/GenBank/DDBJ whole genome shotgun (WGS) entry which is preliminary data.</text>
</comment>
<dbReference type="SUPFAM" id="SSF53756">
    <property type="entry name" value="UDP-Glycosyltransferase/glycogen phosphorylase"/>
    <property type="match status" value="1"/>
</dbReference>
<evidence type="ECO:0000313" key="2">
    <source>
        <dbReference type="EMBL" id="OOY34641.1"/>
    </source>
</evidence>
<dbReference type="STRING" id="2340.JV46_04530"/>
<dbReference type="EMBL" id="MPNX01000013">
    <property type="protein sequence ID" value="OOY34641.1"/>
    <property type="molecule type" value="Genomic_DNA"/>
</dbReference>
<keyword evidence="3" id="KW-1185">Reference proteome</keyword>
<dbReference type="Pfam" id="PF13692">
    <property type="entry name" value="Glyco_trans_1_4"/>
    <property type="match status" value="1"/>
</dbReference>
<gene>
    <name evidence="2" type="ORF">BOV88_09330</name>
    <name evidence="1" type="ORF">JV46_04530</name>
</gene>
<sequence>MNEHAGNADTELPTGTKKVLFVSGLCAEPVNGCNTRAFWTIRSLCESGHAVTHAHMRERTNTPKIDALSDEFTSFRCCHLKDLQHSDFDIIWISCLWAVEVIQIALNFVNKVRATNKNIKIITDLSDVLADDYEFRFPPQDPKHKRVAHLESTLLRIADVAIWVSEKERIKGLDRYQLDPEKTMVIPSYHPFHPELASRGFSQRWQHICIAGTTHEHNIRALGVGLNRIWPRILSHLPTSEIHLFGNGTEKINIEPGQIKNLKILGRVNDFQEQLSNYRVHLIPTVSGVGVKTKLLDSLAVGTPVAGTLKSIEGIAFASNQAAFASSSLDEIANRCIRLLSDQSAWEEANAEAVSVASHYADPALFHGKINSALVRIGIA</sequence>